<proteinExistence type="predicted"/>
<sequence length="121" mass="13561">MKTKIVIVDDNANNLLLEEDLLLMANFEVFTAMNARDALLTIKRETPKIIILDVQLPDMSGTEVARILRDEKETADIPIVFVTASVLPADIDQLLCIPNSAYISKPIDTRTFAQQISLYIK</sequence>
<evidence type="ECO:0000313" key="6">
    <source>
        <dbReference type="Proteomes" id="UP000310065"/>
    </source>
</evidence>
<dbReference type="PANTHER" id="PTHR44591">
    <property type="entry name" value="STRESS RESPONSE REGULATOR PROTEIN 1"/>
    <property type="match status" value="1"/>
</dbReference>
<evidence type="ECO:0000259" key="3">
    <source>
        <dbReference type="PROSITE" id="PS50110"/>
    </source>
</evidence>
<dbReference type="AlphaFoldDB" id="A0A4P9J092"/>
<dbReference type="SUPFAM" id="SSF52172">
    <property type="entry name" value="CheY-like"/>
    <property type="match status" value="1"/>
</dbReference>
<dbReference type="Gene3D" id="3.40.50.2300">
    <property type="match status" value="1"/>
</dbReference>
<reference evidence="5 6" key="1">
    <citation type="submission" date="2019-05" db="EMBL/GenBank/DDBJ databases">
        <title>Complete genome sequence of Pseudoalteromonas sp. 16-SW-7(T) isolated from the Okhotsk Sea, Russia.</title>
        <authorList>
            <person name="Nguyen T.H."/>
            <person name="Nedashkovskaya O.I."/>
            <person name="Kim S.-G."/>
        </authorList>
    </citation>
    <scope>NUCLEOTIDE SEQUENCE [LARGE SCALE GENOMIC DNA]</scope>
    <source>
        <strain evidence="5 6">16-SW-7</strain>
    </source>
</reference>
<dbReference type="Pfam" id="PF00072">
    <property type="entry name" value="Response_reg"/>
    <property type="match status" value="1"/>
</dbReference>
<feature type="domain" description="Response regulatory" evidence="3">
    <location>
        <begin position="4"/>
        <end position="120"/>
    </location>
</feature>
<keyword evidence="7" id="KW-1185">Reference proteome</keyword>
<dbReference type="EMBL" id="JASGWX010000010">
    <property type="protein sequence ID" value="MDP4484942.1"/>
    <property type="molecule type" value="Genomic_DNA"/>
</dbReference>
<protein>
    <submittedName>
        <fullName evidence="5">Response regulator</fullName>
    </submittedName>
</protein>
<dbReference type="KEGG" id="pdv:FFU37_07070"/>
<dbReference type="Proteomes" id="UP000310065">
    <property type="component" value="Chromosome L1"/>
</dbReference>
<accession>A0A4P9J092</accession>
<dbReference type="PROSITE" id="PS50110">
    <property type="entry name" value="RESPONSE_REGULATORY"/>
    <property type="match status" value="1"/>
</dbReference>
<dbReference type="InterPro" id="IPR050595">
    <property type="entry name" value="Bact_response_regulator"/>
</dbReference>
<dbReference type="InterPro" id="IPR001789">
    <property type="entry name" value="Sig_transdc_resp-reg_receiver"/>
</dbReference>
<dbReference type="GeneID" id="88775404"/>
<dbReference type="InterPro" id="IPR011006">
    <property type="entry name" value="CheY-like_superfamily"/>
</dbReference>
<feature type="modified residue" description="4-aspartylphosphate" evidence="2">
    <location>
        <position position="53"/>
    </location>
</feature>
<evidence type="ECO:0000256" key="1">
    <source>
        <dbReference type="ARBA" id="ARBA00022553"/>
    </source>
</evidence>
<evidence type="ECO:0000313" key="7">
    <source>
        <dbReference type="Proteomes" id="UP001242314"/>
    </source>
</evidence>
<gene>
    <name evidence="5" type="ORF">FFU37_07070</name>
    <name evidence="4" type="ORF">QDH73_13055</name>
</gene>
<dbReference type="RefSeq" id="WP_039487942.1">
    <property type="nucleotide sequence ID" value="NZ_CP040558.1"/>
</dbReference>
<dbReference type="SMART" id="SM00448">
    <property type="entry name" value="REC"/>
    <property type="match status" value="1"/>
</dbReference>
<dbReference type="GO" id="GO:0000160">
    <property type="term" value="P:phosphorelay signal transduction system"/>
    <property type="evidence" value="ECO:0007669"/>
    <property type="project" value="InterPro"/>
</dbReference>
<reference evidence="4 7" key="2">
    <citation type="submission" date="2023-04" db="EMBL/GenBank/DDBJ databases">
        <title>Novel Pseudoalteromonas species isolated from Pacific coral.</title>
        <authorList>
            <person name="Videau P."/>
            <person name="Shlafstein M.D."/>
            <person name="Oline D.K."/>
            <person name="Strangman W.K."/>
            <person name="Hahnke R.L."/>
            <person name="Saw J.H."/>
            <person name="Ushijima B."/>
        </authorList>
    </citation>
    <scope>NUCLEOTIDE SEQUENCE [LARGE SCALE GENOMIC DNA]</scope>
    <source>
        <strain evidence="4 7">LMG 14908</strain>
    </source>
</reference>
<keyword evidence="1 2" id="KW-0597">Phosphoprotein</keyword>
<dbReference type="Proteomes" id="UP001242314">
    <property type="component" value="Unassembled WGS sequence"/>
</dbReference>
<dbReference type="PANTHER" id="PTHR44591:SF23">
    <property type="entry name" value="CHEY SUBFAMILY"/>
    <property type="match status" value="1"/>
</dbReference>
<organism evidence="5 6">
    <name type="scientific">Pseudoalteromonas distincta</name>
    <dbReference type="NCBI Taxonomy" id="77608"/>
    <lineage>
        <taxon>Bacteria</taxon>
        <taxon>Pseudomonadati</taxon>
        <taxon>Pseudomonadota</taxon>
        <taxon>Gammaproteobacteria</taxon>
        <taxon>Alteromonadales</taxon>
        <taxon>Pseudoalteromonadaceae</taxon>
        <taxon>Pseudoalteromonas</taxon>
    </lineage>
</organism>
<dbReference type="EMBL" id="CP040558">
    <property type="protein sequence ID" value="QCU74242.1"/>
    <property type="molecule type" value="Genomic_DNA"/>
</dbReference>
<evidence type="ECO:0000313" key="5">
    <source>
        <dbReference type="EMBL" id="QCU74242.1"/>
    </source>
</evidence>
<evidence type="ECO:0000313" key="4">
    <source>
        <dbReference type="EMBL" id="MDP4484942.1"/>
    </source>
</evidence>
<evidence type="ECO:0000256" key="2">
    <source>
        <dbReference type="PROSITE-ProRule" id="PRU00169"/>
    </source>
</evidence>
<name>A0A4P9J092_9GAMM</name>